<organism evidence="3">
    <name type="scientific">Diaphorobacter sp. PCA039</name>
    <dbReference type="NCBI Taxonomy" id="266831"/>
    <lineage>
        <taxon>Bacteria</taxon>
        <taxon>Pseudomonadati</taxon>
        <taxon>Pseudomonadota</taxon>
        <taxon>Betaproteobacteria</taxon>
        <taxon>Burkholderiales</taxon>
        <taxon>Comamonadaceae</taxon>
        <taxon>Diaphorobacter</taxon>
    </lineage>
</organism>
<reference evidence="3" key="1">
    <citation type="journal article" date="2010" name="World J. Microbiol. Biotechnol.">
        <title>A novel degradation pathway of chloroaniline in Diaphorobacter sp. PCA039 entails initial hydroxylation.</title>
        <authorList>
            <person name="Zhang T."/>
            <person name="Ren H.F."/>
            <person name="Liu Y."/>
            <person name="Zhu B.L."/>
            <person name="Liu Z.P."/>
            <person name="Liu S.J."/>
        </authorList>
    </citation>
    <scope>NUCLEOTIDE SEQUENCE</scope>
    <source>
        <strain evidence="3">PCA039</strain>
    </source>
</reference>
<dbReference type="Gene3D" id="1.10.620.20">
    <property type="entry name" value="Ribonucleotide Reductase, subunit A"/>
    <property type="match status" value="1"/>
</dbReference>
<dbReference type="CDD" id="cd01058">
    <property type="entry name" value="AAMH_B"/>
    <property type="match status" value="1"/>
</dbReference>
<dbReference type="AlphaFoldDB" id="C0KGL1"/>
<keyword evidence="1" id="KW-0560">Oxidoreductase</keyword>
<dbReference type="InterPro" id="IPR012078">
    <property type="entry name" value="MP_mOase_hydro"/>
</dbReference>
<keyword evidence="2" id="KW-0503">Monooxygenase</keyword>
<dbReference type="InterPro" id="IPR012348">
    <property type="entry name" value="RNR-like"/>
</dbReference>
<evidence type="ECO:0000256" key="2">
    <source>
        <dbReference type="ARBA" id="ARBA00023033"/>
    </source>
</evidence>
<gene>
    <name evidence="3" type="primary">pcaL</name>
</gene>
<dbReference type="GO" id="GO:0016709">
    <property type="term" value="F:oxidoreductase activity, acting on paired donors, with incorporation or reduction of molecular oxygen, NAD(P)H as one donor, and incorporation of one atom of oxygen"/>
    <property type="evidence" value="ECO:0007669"/>
    <property type="project" value="InterPro"/>
</dbReference>
<dbReference type="SUPFAM" id="SSF47240">
    <property type="entry name" value="Ferritin-like"/>
    <property type="match status" value="1"/>
</dbReference>
<sequence>MPFARRTACATWMTEPCPNNHDQEISPMNIDLQAREIQPLRNTFARVAAYTGDKPASRYLEATLGIQPAVNFHYRPTWEPEFELFDAARTAVKLADWDALRDPRQFYYANWTMARARQQEAMEANYQFVESRGLIDKIPDAQRAAACEVLMPLRHAAWGANMNNCTICSRGYGTAFTAPAMFHAMDHLAVAQYLTRLGLALGEPGALEAGKNDWLQDPRWQGLRKLVEDTLVVNDPFELFVAQNLALDGLLYPLIYTHFVDDHLAVQGGTAVAMLTAFMPEWHDESARWVDAVIKVAAAASDDNRALITGWFKTYADSAQAALAPVAEMALGAQGSAALTAVRAALDARARKCGLAV</sequence>
<name>C0KGL1_9BURK</name>
<dbReference type="InterPro" id="IPR003430">
    <property type="entry name" value="Phenol_Hydrox"/>
</dbReference>
<dbReference type="EMBL" id="FJ601374">
    <property type="protein sequence ID" value="ACN62954.1"/>
    <property type="molecule type" value="Genomic_DNA"/>
</dbReference>
<evidence type="ECO:0000256" key="1">
    <source>
        <dbReference type="ARBA" id="ARBA00023002"/>
    </source>
</evidence>
<evidence type="ECO:0000313" key="3">
    <source>
        <dbReference type="EMBL" id="ACN62954.1"/>
    </source>
</evidence>
<dbReference type="Pfam" id="PF02332">
    <property type="entry name" value="Phenol_Hydrox"/>
    <property type="match status" value="1"/>
</dbReference>
<dbReference type="PIRSF" id="PIRSF000040">
    <property type="entry name" value="MMOH_comp"/>
    <property type="match status" value="1"/>
</dbReference>
<accession>C0KGL1</accession>
<dbReference type="InterPro" id="IPR009078">
    <property type="entry name" value="Ferritin-like_SF"/>
</dbReference>
<protein>
    <submittedName>
        <fullName evidence="3">Phenol hydroxylase subunit</fullName>
    </submittedName>
</protein>
<proteinExistence type="predicted"/>